<evidence type="ECO:0000256" key="7">
    <source>
        <dbReference type="ARBA" id="ARBA00022980"/>
    </source>
</evidence>
<dbReference type="InterPro" id="IPR029071">
    <property type="entry name" value="Ubiquitin-like_domsf"/>
</dbReference>
<dbReference type="InterPro" id="IPR038587">
    <property type="entry name" value="Ribosomal_eL40_sf"/>
</dbReference>
<dbReference type="InterPro" id="IPR000626">
    <property type="entry name" value="Ubiquitin-like_dom"/>
</dbReference>
<accession>A0A835BKV2</accession>
<dbReference type="OrthoDB" id="1649877at2759"/>
<proteinExistence type="inferred from homology"/>
<dbReference type="GO" id="GO:0005840">
    <property type="term" value="C:ribosome"/>
    <property type="evidence" value="ECO:0007669"/>
    <property type="project" value="UniProtKB-KW"/>
</dbReference>
<comment type="similarity">
    <text evidence="4">In the C-terminal section; belongs to the eukaryotic ribosomal protein eL40 family.</text>
</comment>
<dbReference type="SUPFAM" id="SSF54236">
    <property type="entry name" value="Ubiquitin-like"/>
    <property type="match status" value="1"/>
</dbReference>
<gene>
    <name evidence="11" type="ORF">HU200_033717</name>
</gene>
<feature type="domain" description="Ubiquitin-like" evidence="10">
    <location>
        <begin position="1"/>
        <end position="77"/>
    </location>
</feature>
<dbReference type="Gene3D" id="3.10.20.90">
    <property type="entry name" value="Phosphatidylinositol 3-kinase Catalytic Subunit, Chain A, domain 1"/>
    <property type="match status" value="1"/>
</dbReference>
<dbReference type="AlphaFoldDB" id="A0A835BKV2"/>
<protein>
    <recommendedName>
        <fullName evidence="10">Ubiquitin-like domain-containing protein</fullName>
    </recommendedName>
</protein>
<dbReference type="InterPro" id="IPR001975">
    <property type="entry name" value="Ribosomal_eL40_dom"/>
</dbReference>
<evidence type="ECO:0000256" key="6">
    <source>
        <dbReference type="ARBA" id="ARBA00022499"/>
    </source>
</evidence>
<dbReference type="PROSITE" id="PS50053">
    <property type="entry name" value="UBIQUITIN_2"/>
    <property type="match status" value="1"/>
</dbReference>
<dbReference type="Pfam" id="PF01020">
    <property type="entry name" value="Ribosomal_L40e"/>
    <property type="match status" value="1"/>
</dbReference>
<keyword evidence="6" id="KW-1017">Isopeptide bond</keyword>
<sequence>MQIHVKMIKPETLTMKVESSTTVDEIKAMIQKREGIPLDQQRLICCGRQLEDGHRTLAEYQVHNEAVLQLLVRLLGGFRGCGPYMIEPSLVKLARQNNENKMICRK</sequence>
<dbReference type="PRINTS" id="PR00348">
    <property type="entry name" value="UBIQUITIN"/>
</dbReference>
<comment type="caution">
    <text evidence="11">The sequence shown here is derived from an EMBL/GenBank/DDBJ whole genome shotgun (WGS) entry which is preliminary data.</text>
</comment>
<evidence type="ECO:0000256" key="8">
    <source>
        <dbReference type="ARBA" id="ARBA00023242"/>
    </source>
</evidence>
<dbReference type="EMBL" id="JACEFO010001814">
    <property type="protein sequence ID" value="KAF8701231.1"/>
    <property type="molecule type" value="Genomic_DNA"/>
</dbReference>
<dbReference type="GO" id="GO:0003729">
    <property type="term" value="F:mRNA binding"/>
    <property type="evidence" value="ECO:0007669"/>
    <property type="project" value="UniProtKB-ARBA"/>
</dbReference>
<evidence type="ECO:0000256" key="9">
    <source>
        <dbReference type="ARBA" id="ARBA00023274"/>
    </source>
</evidence>
<evidence type="ECO:0000256" key="1">
    <source>
        <dbReference type="ARBA" id="ARBA00004123"/>
    </source>
</evidence>
<dbReference type="Proteomes" id="UP000636709">
    <property type="component" value="Unassembled WGS sequence"/>
</dbReference>
<name>A0A835BKV2_9POAL</name>
<dbReference type="GO" id="GO:1990904">
    <property type="term" value="C:ribonucleoprotein complex"/>
    <property type="evidence" value="ECO:0007669"/>
    <property type="project" value="UniProtKB-KW"/>
</dbReference>
<dbReference type="GO" id="GO:0005737">
    <property type="term" value="C:cytoplasm"/>
    <property type="evidence" value="ECO:0007669"/>
    <property type="project" value="UniProtKB-SubCell"/>
</dbReference>
<dbReference type="GO" id="GO:0005634">
    <property type="term" value="C:nucleus"/>
    <property type="evidence" value="ECO:0007669"/>
    <property type="project" value="UniProtKB-SubCell"/>
</dbReference>
<keyword evidence="9" id="KW-0687">Ribonucleoprotein</keyword>
<dbReference type="GO" id="GO:0003735">
    <property type="term" value="F:structural constituent of ribosome"/>
    <property type="evidence" value="ECO:0007669"/>
    <property type="project" value="InterPro"/>
</dbReference>
<keyword evidence="8" id="KW-0539">Nucleus</keyword>
<keyword evidence="7" id="KW-0689">Ribosomal protein</keyword>
<dbReference type="PANTHER" id="PTHR10666">
    <property type="entry name" value="UBIQUITIN"/>
    <property type="match status" value="1"/>
</dbReference>
<dbReference type="InterPro" id="IPR019956">
    <property type="entry name" value="Ubiquitin_dom"/>
</dbReference>
<evidence type="ECO:0000256" key="5">
    <source>
        <dbReference type="ARBA" id="ARBA00022490"/>
    </source>
</evidence>
<dbReference type="InterPro" id="IPR050158">
    <property type="entry name" value="Ubiquitin_ubiquitin-like"/>
</dbReference>
<keyword evidence="12" id="KW-1185">Reference proteome</keyword>
<dbReference type="Gene3D" id="4.10.1060.50">
    <property type="match status" value="1"/>
</dbReference>
<evidence type="ECO:0000256" key="2">
    <source>
        <dbReference type="ARBA" id="ARBA00004496"/>
    </source>
</evidence>
<comment type="similarity">
    <text evidence="3">In the N-terminal section; belongs to the ubiquitin family.</text>
</comment>
<evidence type="ECO:0000313" key="12">
    <source>
        <dbReference type="Proteomes" id="UP000636709"/>
    </source>
</evidence>
<keyword evidence="5" id="KW-0963">Cytoplasm</keyword>
<organism evidence="11 12">
    <name type="scientific">Digitaria exilis</name>
    <dbReference type="NCBI Taxonomy" id="1010633"/>
    <lineage>
        <taxon>Eukaryota</taxon>
        <taxon>Viridiplantae</taxon>
        <taxon>Streptophyta</taxon>
        <taxon>Embryophyta</taxon>
        <taxon>Tracheophyta</taxon>
        <taxon>Spermatophyta</taxon>
        <taxon>Magnoliopsida</taxon>
        <taxon>Liliopsida</taxon>
        <taxon>Poales</taxon>
        <taxon>Poaceae</taxon>
        <taxon>PACMAD clade</taxon>
        <taxon>Panicoideae</taxon>
        <taxon>Panicodae</taxon>
        <taxon>Paniceae</taxon>
        <taxon>Anthephorinae</taxon>
        <taxon>Digitaria</taxon>
    </lineage>
</organism>
<dbReference type="SMART" id="SM00213">
    <property type="entry name" value="UBQ"/>
    <property type="match status" value="1"/>
</dbReference>
<reference evidence="11" key="1">
    <citation type="submission" date="2020-07" db="EMBL/GenBank/DDBJ databases">
        <title>Genome sequence and genetic diversity analysis of an under-domesticated orphan crop, white fonio (Digitaria exilis).</title>
        <authorList>
            <person name="Bennetzen J.L."/>
            <person name="Chen S."/>
            <person name="Ma X."/>
            <person name="Wang X."/>
            <person name="Yssel A.E.J."/>
            <person name="Chaluvadi S.R."/>
            <person name="Johnson M."/>
            <person name="Gangashetty P."/>
            <person name="Hamidou F."/>
            <person name="Sanogo M.D."/>
            <person name="Zwaenepoel A."/>
            <person name="Wallace J."/>
            <person name="Van De Peer Y."/>
            <person name="Van Deynze A."/>
        </authorList>
    </citation>
    <scope>NUCLEOTIDE SEQUENCE</scope>
    <source>
        <tissue evidence="11">Leaves</tissue>
    </source>
</reference>
<evidence type="ECO:0000313" key="11">
    <source>
        <dbReference type="EMBL" id="KAF8701231.1"/>
    </source>
</evidence>
<dbReference type="GO" id="GO:0006412">
    <property type="term" value="P:translation"/>
    <property type="evidence" value="ECO:0007669"/>
    <property type="project" value="InterPro"/>
</dbReference>
<evidence type="ECO:0000256" key="3">
    <source>
        <dbReference type="ARBA" id="ARBA00008373"/>
    </source>
</evidence>
<dbReference type="Pfam" id="PF00240">
    <property type="entry name" value="ubiquitin"/>
    <property type="match status" value="1"/>
</dbReference>
<evidence type="ECO:0000256" key="4">
    <source>
        <dbReference type="ARBA" id="ARBA00010570"/>
    </source>
</evidence>
<comment type="subcellular location">
    <subcellularLocation>
        <location evidence="2">Cytoplasm</location>
    </subcellularLocation>
    <subcellularLocation>
        <location evidence="1">Nucleus</location>
    </subcellularLocation>
</comment>
<evidence type="ECO:0000259" key="10">
    <source>
        <dbReference type="PROSITE" id="PS50053"/>
    </source>
</evidence>